<protein>
    <submittedName>
        <fullName evidence="2">Uncharacterized protein</fullName>
    </submittedName>
</protein>
<name>A0ABS3CF17_9BACT</name>
<feature type="transmembrane region" description="Helical" evidence="1">
    <location>
        <begin position="38"/>
        <end position="55"/>
    </location>
</feature>
<keyword evidence="1" id="KW-0472">Membrane</keyword>
<organism evidence="2 3">
    <name type="scientific">Algoriphagus pacificus</name>
    <dbReference type="NCBI Taxonomy" id="2811234"/>
    <lineage>
        <taxon>Bacteria</taxon>
        <taxon>Pseudomonadati</taxon>
        <taxon>Bacteroidota</taxon>
        <taxon>Cytophagia</taxon>
        <taxon>Cytophagales</taxon>
        <taxon>Cyclobacteriaceae</taxon>
        <taxon>Algoriphagus</taxon>
    </lineage>
</organism>
<evidence type="ECO:0000256" key="1">
    <source>
        <dbReference type="SAM" id="Phobius"/>
    </source>
</evidence>
<dbReference type="Proteomes" id="UP000664480">
    <property type="component" value="Unassembled WGS sequence"/>
</dbReference>
<comment type="caution">
    <text evidence="2">The sequence shown here is derived from an EMBL/GenBank/DDBJ whole genome shotgun (WGS) entry which is preliminary data.</text>
</comment>
<gene>
    <name evidence="2" type="ORF">J0A69_09715</name>
</gene>
<proteinExistence type="predicted"/>
<dbReference type="EMBL" id="JAFKCU010000002">
    <property type="protein sequence ID" value="MBN7815707.1"/>
    <property type="molecule type" value="Genomic_DNA"/>
</dbReference>
<keyword evidence="1" id="KW-0812">Transmembrane</keyword>
<evidence type="ECO:0000313" key="3">
    <source>
        <dbReference type="Proteomes" id="UP000664480"/>
    </source>
</evidence>
<feature type="transmembrane region" description="Helical" evidence="1">
    <location>
        <begin position="6"/>
        <end position="26"/>
    </location>
</feature>
<evidence type="ECO:0000313" key="2">
    <source>
        <dbReference type="EMBL" id="MBN7815707.1"/>
    </source>
</evidence>
<keyword evidence="1" id="KW-1133">Transmembrane helix</keyword>
<sequence length="157" mass="18186">MIYLFWGVLNIVVFFGWLWIGSNLLFKRKSHKPIETRLYSVAFIIGLVSLLTSNSKNELTYQKSHDLPAIMDHFEVKNTLTHRLDITIIRDKETNQLLPQFTQAQLTGFVAGLNWNLSGLSEIQNQLQINGFLTWKLMGIELYNQPQTFTIAIDEKK</sequence>
<accession>A0ABS3CF17</accession>
<reference evidence="2 3" key="1">
    <citation type="submission" date="2021-03" db="EMBL/GenBank/DDBJ databases">
        <title>novel species isolated from a fishpond in China.</title>
        <authorList>
            <person name="Lu H."/>
            <person name="Cai Z."/>
        </authorList>
    </citation>
    <scope>NUCLEOTIDE SEQUENCE [LARGE SCALE GENOMIC DNA]</scope>
    <source>
        <strain evidence="2 3">YJ13C</strain>
    </source>
</reference>
<dbReference type="RefSeq" id="WP_206586360.1">
    <property type="nucleotide sequence ID" value="NZ_JAFKCU010000002.1"/>
</dbReference>
<keyword evidence="3" id="KW-1185">Reference proteome</keyword>